<dbReference type="Proteomes" id="UP000299102">
    <property type="component" value="Unassembled WGS sequence"/>
</dbReference>
<dbReference type="AlphaFoldDB" id="A0A4C1YNQ8"/>
<accession>A0A4C1YNQ8</accession>
<evidence type="ECO:0000313" key="1">
    <source>
        <dbReference type="EMBL" id="GBP76643.1"/>
    </source>
</evidence>
<evidence type="ECO:0000313" key="2">
    <source>
        <dbReference type="Proteomes" id="UP000299102"/>
    </source>
</evidence>
<sequence>MVTTAHSNSRGVNNALAASRVEIEYLMKGKMGGERSGVIFPVGVENWSFCTLGALKHEWRFGRRTVINLGSWGAVSVTSRAIADSFARCARLERSLYVVLY</sequence>
<reference evidence="1 2" key="1">
    <citation type="journal article" date="2019" name="Commun. Biol.">
        <title>The bagworm genome reveals a unique fibroin gene that provides high tensile strength.</title>
        <authorList>
            <person name="Kono N."/>
            <person name="Nakamura H."/>
            <person name="Ohtoshi R."/>
            <person name="Tomita M."/>
            <person name="Numata K."/>
            <person name="Arakawa K."/>
        </authorList>
    </citation>
    <scope>NUCLEOTIDE SEQUENCE [LARGE SCALE GENOMIC DNA]</scope>
</reference>
<protein>
    <submittedName>
        <fullName evidence="1">Uncharacterized protein</fullName>
    </submittedName>
</protein>
<dbReference type="EMBL" id="BGZK01001296">
    <property type="protein sequence ID" value="GBP76643.1"/>
    <property type="molecule type" value="Genomic_DNA"/>
</dbReference>
<organism evidence="1 2">
    <name type="scientific">Eumeta variegata</name>
    <name type="common">Bagworm moth</name>
    <name type="synonym">Eumeta japonica</name>
    <dbReference type="NCBI Taxonomy" id="151549"/>
    <lineage>
        <taxon>Eukaryota</taxon>
        <taxon>Metazoa</taxon>
        <taxon>Ecdysozoa</taxon>
        <taxon>Arthropoda</taxon>
        <taxon>Hexapoda</taxon>
        <taxon>Insecta</taxon>
        <taxon>Pterygota</taxon>
        <taxon>Neoptera</taxon>
        <taxon>Endopterygota</taxon>
        <taxon>Lepidoptera</taxon>
        <taxon>Glossata</taxon>
        <taxon>Ditrysia</taxon>
        <taxon>Tineoidea</taxon>
        <taxon>Psychidae</taxon>
        <taxon>Oiketicinae</taxon>
        <taxon>Eumeta</taxon>
    </lineage>
</organism>
<comment type="caution">
    <text evidence="1">The sequence shown here is derived from an EMBL/GenBank/DDBJ whole genome shotgun (WGS) entry which is preliminary data.</text>
</comment>
<gene>
    <name evidence="1" type="ORF">EVAR_54604_1</name>
</gene>
<proteinExistence type="predicted"/>
<name>A0A4C1YNQ8_EUMVA</name>
<keyword evidence="2" id="KW-1185">Reference proteome</keyword>